<proteinExistence type="predicted"/>
<dbReference type="AlphaFoldDB" id="A0A6C0DL79"/>
<keyword evidence="1" id="KW-0472">Membrane</keyword>
<feature type="domain" description="Minor capsid protein P9 transmembrane helices" evidence="2">
    <location>
        <begin position="49"/>
        <end position="115"/>
    </location>
</feature>
<dbReference type="EMBL" id="MN739631">
    <property type="protein sequence ID" value="QHT17102.1"/>
    <property type="molecule type" value="Genomic_DNA"/>
</dbReference>
<feature type="transmembrane region" description="Helical" evidence="1">
    <location>
        <begin position="78"/>
        <end position="95"/>
    </location>
</feature>
<evidence type="ECO:0000256" key="1">
    <source>
        <dbReference type="SAM" id="Phobius"/>
    </source>
</evidence>
<dbReference type="Pfam" id="PF19066">
    <property type="entry name" value="P9_TM"/>
    <property type="match status" value="1"/>
</dbReference>
<evidence type="ECO:0000313" key="3">
    <source>
        <dbReference type="EMBL" id="QHT17102.1"/>
    </source>
</evidence>
<feature type="transmembrane region" description="Helical" evidence="1">
    <location>
        <begin position="101"/>
        <end position="119"/>
    </location>
</feature>
<dbReference type="InterPro" id="IPR043915">
    <property type="entry name" value="P9_TM"/>
</dbReference>
<organism evidence="3">
    <name type="scientific">viral metagenome</name>
    <dbReference type="NCBI Taxonomy" id="1070528"/>
    <lineage>
        <taxon>unclassified sequences</taxon>
        <taxon>metagenomes</taxon>
        <taxon>organismal metagenomes</taxon>
    </lineage>
</organism>
<keyword evidence="1" id="KW-0812">Transmembrane</keyword>
<reference evidence="3" key="1">
    <citation type="journal article" date="2020" name="Nature">
        <title>Giant virus diversity and host interactions through global metagenomics.</title>
        <authorList>
            <person name="Schulz F."/>
            <person name="Roux S."/>
            <person name="Paez-Espino D."/>
            <person name="Jungbluth S."/>
            <person name="Walsh D.A."/>
            <person name="Denef V.J."/>
            <person name="McMahon K.D."/>
            <person name="Konstantinidis K.T."/>
            <person name="Eloe-Fadrosh E.A."/>
            <person name="Kyrpides N.C."/>
            <person name="Woyke T."/>
        </authorList>
    </citation>
    <scope>NUCLEOTIDE SEQUENCE</scope>
    <source>
        <strain evidence="3">GVMAG-M-3300023174-24</strain>
    </source>
</reference>
<accession>A0A6C0DL79</accession>
<keyword evidence="1" id="KW-1133">Transmembrane helix</keyword>
<evidence type="ECO:0000259" key="2">
    <source>
        <dbReference type="Pfam" id="PF19066"/>
    </source>
</evidence>
<protein>
    <recommendedName>
        <fullName evidence="2">Minor capsid protein P9 transmembrane helices domain-containing protein</fullName>
    </recommendedName>
</protein>
<name>A0A6C0DL79_9ZZZZ</name>
<sequence>MNQQKLKTSKVEFDLSNNTYIENIDNMNNSHYNINDTTINRNRTKYIPFWAENPNILFNQKYIFEFFPVDNMTYEQKLNAVTRTIVLLTLFGFLVSYNLRLLLVSAITIGAIFLLHYYHKKENEKNESKKLSNEIKESFENPAMAYLKENNIPIPDDVFDQVDVSNPFGNVLMTDYEYNPNKKPAPPAFNKNVNDTILKQAKQFVSEANPDQPDIADKLFKDLGEQLVFEQSLRPFNSNPSTTIPNDQAAFADFCYGSMISCKEGNKFACARNLSRHTN</sequence>